<protein>
    <submittedName>
        <fullName evidence="4">Uncharacterized protein</fullName>
    </submittedName>
</protein>
<keyword evidence="5" id="KW-1185">Reference proteome</keyword>
<dbReference type="GO" id="GO:0016740">
    <property type="term" value="F:transferase activity"/>
    <property type="evidence" value="ECO:0007669"/>
    <property type="project" value="UniProtKB-KW"/>
</dbReference>
<dbReference type="OrthoDB" id="2559662at2759"/>
<dbReference type="HOGENOM" id="CLU_014826_1_0_1"/>
<sequence>MYIRFPGHIWGHGLNNVLQETLLMSYLAYRTNRSFVFEDYTWSHTPLPYTIYDFALRPPRLPLNAFISGPSAGGPMPPSANARAAVSAEHWEKVCPPARRRIVSSKDAPHSAEGDVLIRWWVDTLAAVPDSCVEIDSSSQVVFDRYFFGEPRILSLWDSLITSPILTEFTWSPLVHSAVARNFPMLQPRSAKALMDVSAAGTLDGLVAVHLRRGDYKRHCPRLAGWGTAYMGVNQAPELPDRLDALALANMTGADRHAEYMAHCLPSVAQVAERLRALRAANPGLRRVYVLTNGWGWWVAGLKKKLLEDGWDDMKSSLELVLDEEQSYVAMAVDMAIAEKAEVFLGNGFSSLTSNVVMLRRAKGLAASSNRFL</sequence>
<proteinExistence type="predicted"/>
<dbReference type="CDD" id="cd11296">
    <property type="entry name" value="O-FucT_like"/>
    <property type="match status" value="1"/>
</dbReference>
<evidence type="ECO:0000313" key="5">
    <source>
        <dbReference type="Proteomes" id="UP000053263"/>
    </source>
</evidence>
<keyword evidence="2" id="KW-0294">Fucose metabolism</keyword>
<name>A0A0C9SWJ1_PLICR</name>
<evidence type="ECO:0000313" key="4">
    <source>
        <dbReference type="EMBL" id="KII83730.1"/>
    </source>
</evidence>
<dbReference type="Gene3D" id="3.40.50.11350">
    <property type="match status" value="1"/>
</dbReference>
<evidence type="ECO:0000256" key="1">
    <source>
        <dbReference type="ARBA" id="ARBA00022679"/>
    </source>
</evidence>
<dbReference type="Pfam" id="PF10250">
    <property type="entry name" value="O-FucT"/>
    <property type="match status" value="1"/>
</dbReference>
<dbReference type="GO" id="GO:0006004">
    <property type="term" value="P:fucose metabolic process"/>
    <property type="evidence" value="ECO:0007669"/>
    <property type="project" value="UniProtKB-KW"/>
</dbReference>
<organism evidence="4 5">
    <name type="scientific">Plicaturopsis crispa FD-325 SS-3</name>
    <dbReference type="NCBI Taxonomy" id="944288"/>
    <lineage>
        <taxon>Eukaryota</taxon>
        <taxon>Fungi</taxon>
        <taxon>Dikarya</taxon>
        <taxon>Basidiomycota</taxon>
        <taxon>Agaricomycotina</taxon>
        <taxon>Agaricomycetes</taxon>
        <taxon>Agaricomycetidae</taxon>
        <taxon>Amylocorticiales</taxon>
        <taxon>Amylocorticiaceae</taxon>
        <taxon>Plicatura</taxon>
        <taxon>Plicaturopsis crispa</taxon>
    </lineage>
</organism>
<reference evidence="4 5" key="1">
    <citation type="submission" date="2014-06" db="EMBL/GenBank/DDBJ databases">
        <title>Evolutionary Origins and Diversification of the Mycorrhizal Mutualists.</title>
        <authorList>
            <consortium name="DOE Joint Genome Institute"/>
            <consortium name="Mycorrhizal Genomics Consortium"/>
            <person name="Kohler A."/>
            <person name="Kuo A."/>
            <person name="Nagy L.G."/>
            <person name="Floudas D."/>
            <person name="Copeland A."/>
            <person name="Barry K.W."/>
            <person name="Cichocki N."/>
            <person name="Veneault-Fourrey C."/>
            <person name="LaButti K."/>
            <person name="Lindquist E.A."/>
            <person name="Lipzen A."/>
            <person name="Lundell T."/>
            <person name="Morin E."/>
            <person name="Murat C."/>
            <person name="Riley R."/>
            <person name="Ohm R."/>
            <person name="Sun H."/>
            <person name="Tunlid A."/>
            <person name="Henrissat B."/>
            <person name="Grigoriev I.V."/>
            <person name="Hibbett D.S."/>
            <person name="Martin F."/>
        </authorList>
    </citation>
    <scope>NUCLEOTIDE SEQUENCE [LARGE SCALE GENOMIC DNA]</scope>
    <source>
        <strain evidence="4 5">FD-325 SS-3</strain>
    </source>
</reference>
<dbReference type="InterPro" id="IPR019378">
    <property type="entry name" value="GDP-Fuc_O-FucTrfase"/>
</dbReference>
<dbReference type="Proteomes" id="UP000053263">
    <property type="component" value="Unassembled WGS sequence"/>
</dbReference>
<evidence type="ECO:0000256" key="3">
    <source>
        <dbReference type="ARBA" id="ARBA00023277"/>
    </source>
</evidence>
<dbReference type="EMBL" id="KN832574">
    <property type="protein sequence ID" value="KII83730.1"/>
    <property type="molecule type" value="Genomic_DNA"/>
</dbReference>
<keyword evidence="1" id="KW-0808">Transferase</keyword>
<evidence type="ECO:0000256" key="2">
    <source>
        <dbReference type="ARBA" id="ARBA00023253"/>
    </source>
</evidence>
<accession>A0A0C9SWJ1</accession>
<keyword evidence="3" id="KW-0119">Carbohydrate metabolism</keyword>
<gene>
    <name evidence="4" type="ORF">PLICRDRAFT_32724</name>
</gene>
<dbReference type="AlphaFoldDB" id="A0A0C9SWJ1"/>